<reference evidence="2 3" key="1">
    <citation type="journal article" date="2009" name="Nature">
        <title>The Sorghum bicolor genome and the diversification of grasses.</title>
        <authorList>
            <person name="Paterson A.H."/>
            <person name="Bowers J.E."/>
            <person name="Bruggmann R."/>
            <person name="Dubchak I."/>
            <person name="Grimwood J."/>
            <person name="Gundlach H."/>
            <person name="Haberer G."/>
            <person name="Hellsten U."/>
            <person name="Mitros T."/>
            <person name="Poliakov A."/>
            <person name="Schmutz J."/>
            <person name="Spannagl M."/>
            <person name="Tang H."/>
            <person name="Wang X."/>
            <person name="Wicker T."/>
            <person name="Bharti A.K."/>
            <person name="Chapman J."/>
            <person name="Feltus F.A."/>
            <person name="Gowik U."/>
            <person name="Grigoriev I.V."/>
            <person name="Lyons E."/>
            <person name="Maher C.A."/>
            <person name="Martis M."/>
            <person name="Narechania A."/>
            <person name="Otillar R.P."/>
            <person name="Penning B.W."/>
            <person name="Salamov A.A."/>
            <person name="Wang Y."/>
            <person name="Zhang L."/>
            <person name="Carpita N.C."/>
            <person name="Freeling M."/>
            <person name="Gingle A.R."/>
            <person name="Hash C.T."/>
            <person name="Keller B."/>
            <person name="Klein P."/>
            <person name="Kresovich S."/>
            <person name="McCann M.C."/>
            <person name="Ming R."/>
            <person name="Peterson D.G."/>
            <person name="Mehboob-ur-Rahman"/>
            <person name="Ware D."/>
            <person name="Westhoff P."/>
            <person name="Mayer K.F."/>
            <person name="Messing J."/>
            <person name="Rokhsar D.S."/>
        </authorList>
    </citation>
    <scope>NUCLEOTIDE SEQUENCE [LARGE SCALE GENOMIC DNA]</scope>
    <source>
        <strain evidence="3">cv. BTx623</strain>
    </source>
</reference>
<organism evidence="2 3">
    <name type="scientific">Sorghum bicolor</name>
    <name type="common">Sorghum</name>
    <name type="synonym">Sorghum vulgare</name>
    <dbReference type="NCBI Taxonomy" id="4558"/>
    <lineage>
        <taxon>Eukaryota</taxon>
        <taxon>Viridiplantae</taxon>
        <taxon>Streptophyta</taxon>
        <taxon>Embryophyta</taxon>
        <taxon>Tracheophyta</taxon>
        <taxon>Spermatophyta</taxon>
        <taxon>Magnoliopsida</taxon>
        <taxon>Liliopsida</taxon>
        <taxon>Poales</taxon>
        <taxon>Poaceae</taxon>
        <taxon>PACMAD clade</taxon>
        <taxon>Panicoideae</taxon>
        <taxon>Andropogonodae</taxon>
        <taxon>Andropogoneae</taxon>
        <taxon>Sorghinae</taxon>
        <taxon>Sorghum</taxon>
    </lineage>
</organism>
<dbReference type="Gramene" id="KXG19380">
    <property type="protein sequence ID" value="KXG19380"/>
    <property type="gene ID" value="SORBI_3010G050600"/>
</dbReference>
<keyword evidence="3" id="KW-1185">Reference proteome</keyword>
<name>A0A194YHD4_SORBI</name>
<evidence type="ECO:0000256" key="1">
    <source>
        <dbReference type="SAM" id="MobiDB-lite"/>
    </source>
</evidence>
<sequence length="178" mass="19361">MARERLLLKLVVAYGRGEDGAHGEGDEDEDEERFKGLRNYGKSDPARAFVGRQLACAGQHGDRRGRRSCGEAARGGRSGYRMAQLWIGGMTASGSGGAGRTAQLWVGGVTASDSGDARRTTQLRGRRREEDGATASGVMGSTAQLRRRGEIAGFIEILKRRLRQVRRILKCYSMKTTA</sequence>
<dbReference type="Gramene" id="OQU75883">
    <property type="protein sequence ID" value="OQU75883"/>
    <property type="gene ID" value="SORBI_3010G050600"/>
</dbReference>
<dbReference type="Proteomes" id="UP000000768">
    <property type="component" value="Chromosome 10"/>
</dbReference>
<dbReference type="InParanoid" id="A0A194YHD4"/>
<reference evidence="3" key="3">
    <citation type="journal article" date="2018" name="Plant J.">
        <title>The Sorghum bicolor reference genome: improved assembly, gene annotations, a transcriptome atlas, and signatures of genome organization.</title>
        <authorList>
            <person name="McCormick R.F."/>
            <person name="Truong S.K."/>
            <person name="Sreedasyam A."/>
            <person name="Jenkins J."/>
            <person name="Shu S."/>
            <person name="Sims D."/>
            <person name="Kennedy M."/>
            <person name="Amirebrahimi M."/>
            <person name="Weers B.D."/>
            <person name="McKinley B."/>
            <person name="Mattison A."/>
            <person name="Morishige D.T."/>
            <person name="Grimwood J."/>
            <person name="Schmutz J."/>
            <person name="Mullet J.E."/>
        </authorList>
    </citation>
    <scope>NUCLEOTIDE SEQUENCE [LARGE SCALE GENOMIC DNA]</scope>
    <source>
        <strain evidence="3">cv. BTx623</strain>
    </source>
</reference>
<evidence type="ECO:0000313" key="3">
    <source>
        <dbReference type="Proteomes" id="UP000000768"/>
    </source>
</evidence>
<proteinExistence type="predicted"/>
<dbReference type="EMBL" id="CM000769">
    <property type="protein sequence ID" value="KXG19380.1"/>
    <property type="molecule type" value="Genomic_DNA"/>
</dbReference>
<gene>
    <name evidence="2" type="ORF">SORBI_3010G050600</name>
</gene>
<dbReference type="AlphaFoldDB" id="A0A194YHD4"/>
<accession>A0A194YHD4</accession>
<reference evidence="2" key="2">
    <citation type="submission" date="2017-02" db="EMBL/GenBank/DDBJ databases">
        <title>WGS assembly of Sorghum bicolor.</title>
        <authorList>
            <person name="Paterson A."/>
            <person name="Mullet J."/>
            <person name="Bowers J."/>
            <person name="Bruggmann R."/>
            <person name="Dubchak I."/>
            <person name="Grimwood J."/>
            <person name="Gundlach H."/>
            <person name="Haberer G."/>
            <person name="Hellsten U."/>
            <person name="Mitros T."/>
            <person name="Poliakov A."/>
            <person name="Schmutz J."/>
            <person name="Spannagl M."/>
            <person name="Tang H."/>
            <person name="Wang X."/>
            <person name="Wicker T."/>
            <person name="Bharti A."/>
            <person name="Chapman J."/>
            <person name="Feltus F."/>
            <person name="Gowik U."/>
            <person name="Grigoriev I."/>
            <person name="Lyons E."/>
            <person name="Maher C."/>
            <person name="Martis M."/>
            <person name="Narechania A."/>
            <person name="Otillar R."/>
            <person name="Penning B."/>
            <person name="Salamov A."/>
            <person name="Wang Y."/>
            <person name="Zhang L."/>
            <person name="Carpita N."/>
            <person name="Freeling M."/>
            <person name="Gingle A."/>
            <person name="Hash C."/>
            <person name="Keller B."/>
            <person name="Klein P."/>
            <person name="Kresovich S."/>
            <person name="Mccann M."/>
            <person name="Ming R."/>
            <person name="Peterson D."/>
            <person name="Rahman M."/>
            <person name="Ware D."/>
            <person name="Westhoff P."/>
            <person name="Mayer K."/>
            <person name="Messing J."/>
            <person name="Sims D."/>
            <person name="Jenkins J."/>
            <person name="Shu S."/>
            <person name="Rokhsar D."/>
        </authorList>
    </citation>
    <scope>NUCLEOTIDE SEQUENCE</scope>
</reference>
<protein>
    <submittedName>
        <fullName evidence="2">Uncharacterized protein</fullName>
    </submittedName>
</protein>
<dbReference type="EMBL" id="CM000769">
    <property type="protein sequence ID" value="OQU75883.1"/>
    <property type="molecule type" value="Genomic_DNA"/>
</dbReference>
<evidence type="ECO:0000313" key="2">
    <source>
        <dbReference type="EMBL" id="KXG19380.1"/>
    </source>
</evidence>
<feature type="region of interest" description="Disordered" evidence="1">
    <location>
        <begin position="111"/>
        <end position="140"/>
    </location>
</feature>